<dbReference type="AlphaFoldDB" id="A0A6H9YVK6"/>
<evidence type="ECO:0000313" key="2">
    <source>
        <dbReference type="Proteomes" id="UP000468735"/>
    </source>
</evidence>
<accession>A0A6H9YVK6</accession>
<reference evidence="1 2" key="1">
    <citation type="submission" date="2019-09" db="EMBL/GenBank/DDBJ databases">
        <title>Actinomadura physcomitrii sp. nov., a novel actinomycete isolated from moss [Physcomitrium sphaericum (Ludw) Fuernr].</title>
        <authorList>
            <person name="Zhuang X."/>
            <person name="Liu C."/>
        </authorList>
    </citation>
    <scope>NUCLEOTIDE SEQUENCE [LARGE SCALE GENOMIC DNA]</scope>
    <source>
        <strain evidence="1 2">HMC1</strain>
    </source>
</reference>
<dbReference type="RefSeq" id="WP_151561442.1">
    <property type="nucleotide sequence ID" value="NZ_WBMT01000008.1"/>
</dbReference>
<dbReference type="OrthoDB" id="3468245at2"/>
<dbReference type="Proteomes" id="UP000468735">
    <property type="component" value="Unassembled WGS sequence"/>
</dbReference>
<evidence type="ECO:0008006" key="3">
    <source>
        <dbReference type="Google" id="ProtNLM"/>
    </source>
</evidence>
<keyword evidence="2" id="KW-1185">Reference proteome</keyword>
<sequence length="233" mass="25747">MGDIYSSPVLLVDQPKDENTYVITDPDGGPLGHGTRVMGEQPKKSWLRRNIEGPQAMGRAVVRVDRPDGTPLFFADRAAASNDPTDLHGPPCAVVAPDGQLIGRFEFNLQSTAESFLEGVRGPLAGGGGSVTESHRVFDAAGELICDIVWEELQYGTARVSRFRYEDLERPLGGRFCTFYDMNRTALARLDSHQPTWSNKDRYELELSYQLPEPLRTLILAAPIALDLLRSSE</sequence>
<organism evidence="1 2">
    <name type="scientific">Actinomadura rudentiformis</name>
    <dbReference type="NCBI Taxonomy" id="359158"/>
    <lineage>
        <taxon>Bacteria</taxon>
        <taxon>Bacillati</taxon>
        <taxon>Actinomycetota</taxon>
        <taxon>Actinomycetes</taxon>
        <taxon>Streptosporangiales</taxon>
        <taxon>Thermomonosporaceae</taxon>
        <taxon>Actinomadura</taxon>
    </lineage>
</organism>
<dbReference type="EMBL" id="WBMT01000008">
    <property type="protein sequence ID" value="KAB2347819.1"/>
    <property type="molecule type" value="Genomic_DNA"/>
</dbReference>
<evidence type="ECO:0000313" key="1">
    <source>
        <dbReference type="EMBL" id="KAB2347819.1"/>
    </source>
</evidence>
<comment type="caution">
    <text evidence="1">The sequence shown here is derived from an EMBL/GenBank/DDBJ whole genome shotgun (WGS) entry which is preliminary data.</text>
</comment>
<name>A0A6H9YVK6_9ACTN</name>
<proteinExistence type="predicted"/>
<protein>
    <recommendedName>
        <fullName evidence="3">Scramblase</fullName>
    </recommendedName>
</protein>
<gene>
    <name evidence="1" type="ORF">F8566_18170</name>
</gene>